<dbReference type="EMBL" id="CP024309">
    <property type="protein sequence ID" value="AUX79113.1"/>
    <property type="molecule type" value="Genomic_DNA"/>
</dbReference>
<sequence length="74" mass="7816">MARLEEEAFLIQLSPTLARKSGYFGRRPQAAAGIDVSLVRELPLLLISILVLSAASDSAAAVTVNPHGLALELC</sequence>
<dbReference type="AlphaFoldDB" id="A0A2L0HC96"/>
<protein>
    <submittedName>
        <fullName evidence="1">Uncharacterized protein</fullName>
    </submittedName>
</protein>
<organism evidence="1 2">
    <name type="scientific">Rhizobium fredii</name>
    <name type="common">Sinorhizobium fredii</name>
    <dbReference type="NCBI Taxonomy" id="380"/>
    <lineage>
        <taxon>Bacteria</taxon>
        <taxon>Pseudomonadati</taxon>
        <taxon>Pseudomonadota</taxon>
        <taxon>Alphaproteobacteria</taxon>
        <taxon>Hyphomicrobiales</taxon>
        <taxon>Rhizobiaceae</taxon>
        <taxon>Sinorhizobium/Ensifer group</taxon>
        <taxon>Sinorhizobium</taxon>
    </lineage>
</organism>
<name>A0A2L0HC96_RHIFR</name>
<dbReference type="Proteomes" id="UP000239340">
    <property type="component" value="Plasmid pSfreNXT3b"/>
</dbReference>
<gene>
    <name evidence="1" type="ORF">NXT3_PB00461</name>
</gene>
<evidence type="ECO:0000313" key="2">
    <source>
        <dbReference type="Proteomes" id="UP000239340"/>
    </source>
</evidence>
<proteinExistence type="predicted"/>
<evidence type="ECO:0000313" key="1">
    <source>
        <dbReference type="EMBL" id="AUX79113.1"/>
    </source>
</evidence>
<keyword evidence="1" id="KW-0614">Plasmid</keyword>
<geneLocation type="plasmid" evidence="2">
    <name>psfrenxt3b</name>
</geneLocation>
<reference evidence="1 2" key="1">
    <citation type="submission" date="2017-10" db="EMBL/GenBank/DDBJ databases">
        <title>Analysis of the genome sequences of Rhizobium populations associated to common bean (phaseolus vulgaris).</title>
        <authorList>
            <person name="Bustos P."/>
            <person name="Santamaria R.I."/>
            <person name="Miranda-Sanchez F."/>
            <person name="Perez-Carrascal O."/>
            <person name="Juarez S."/>
            <person name="Lozano L."/>
            <person name="Martinez-Flores I."/>
            <person name="Vinuesa P."/>
            <person name="Martinez-Romero E."/>
            <person name="Cevallos M.A."/>
            <person name="Romero D."/>
            <person name="Davila G."/>
            <person name="Gonzalez V."/>
        </authorList>
    </citation>
    <scope>NUCLEOTIDE SEQUENCE [LARGE SCALE GENOMIC DNA]</scope>
    <source>
        <strain evidence="1 2">NXT3</strain>
        <plasmid evidence="2">Plasmid psfrenxt3b</plasmid>
    </source>
</reference>
<accession>A0A2L0HC96</accession>